<dbReference type="PROSITE" id="PS00018">
    <property type="entry name" value="EF_HAND_1"/>
    <property type="match status" value="4"/>
</dbReference>
<dbReference type="InterPro" id="IPR018247">
    <property type="entry name" value="EF_Hand_1_Ca_BS"/>
</dbReference>
<dbReference type="KEGG" id="psl:Psta_0320"/>
<dbReference type="Proteomes" id="UP000001887">
    <property type="component" value="Chromosome"/>
</dbReference>
<dbReference type="GO" id="GO:0005509">
    <property type="term" value="F:calcium ion binding"/>
    <property type="evidence" value="ECO:0007669"/>
    <property type="project" value="InterPro"/>
</dbReference>
<dbReference type="InterPro" id="IPR002048">
    <property type="entry name" value="EF_hand_dom"/>
</dbReference>
<dbReference type="HOGENOM" id="CLU_468262_0_0_0"/>
<dbReference type="SUPFAM" id="SSF47473">
    <property type="entry name" value="EF-hand"/>
    <property type="match status" value="3"/>
</dbReference>
<dbReference type="OrthoDB" id="260830at2"/>
<accession>D2R2A1</accession>
<evidence type="ECO:0000259" key="1">
    <source>
        <dbReference type="PROSITE" id="PS50222"/>
    </source>
</evidence>
<dbReference type="Gene3D" id="1.10.238.10">
    <property type="entry name" value="EF-hand"/>
    <property type="match status" value="3"/>
</dbReference>
<gene>
    <name evidence="2" type="ordered locus">Psta_0320</name>
</gene>
<sequence length="521" mass="57237" precursor="true">MNGAMLALLALCLVGTQPADQKTVTASRVQLVVQSASSLELLEIELTWEGKSLTTIWDESFDQLHQFCDRSGDGMLDADEVALLPSPLALRQILWGNFTPNSTRHVSLEEIDANRDAQVSVLEMAAYYRRHGLGQSVVGMGNSDRQDDLHVAMLRALDTSGDGSLDSAELARIEASLMQLDTNDDELLSSSELLRHWEYPGATGTLGMLPPRDAATDREEFSSRSTLLLPIDLQDTHWAALLVSLRDKQSDTKLDAAESGLSPEIHQQLDTDGDAQLTAAELTAWRSLPSPLRWNAELSPNASSPTPRGTLVATDCWIDARVSRGRLGEVLIDAEKGIAAAWARADTTRNKAIDREEARSSPPLDPLFPLLDRNADGELTEGERDAWLALQHQIAEGLALLTIIDTGRSLFNQFDTNCDGDLSRRELRRLSEVVEQSKSLRDGTIQLDKFPRKLFLVASLGKPIALLEARETARPTWHRGMDRNHDGDVSRREFVGPLAKFDELDADHDGLISAAEAGALE</sequence>
<dbReference type="Pfam" id="PF13202">
    <property type="entry name" value="EF-hand_5"/>
    <property type="match status" value="3"/>
</dbReference>
<evidence type="ECO:0000313" key="2">
    <source>
        <dbReference type="EMBL" id="ADB15010.1"/>
    </source>
</evidence>
<feature type="domain" description="EF-hand" evidence="1">
    <location>
        <begin position="402"/>
        <end position="437"/>
    </location>
</feature>
<dbReference type="PROSITE" id="PS50222">
    <property type="entry name" value="EF_HAND_2"/>
    <property type="match status" value="1"/>
</dbReference>
<dbReference type="eggNOG" id="COG5126">
    <property type="taxonomic scope" value="Bacteria"/>
</dbReference>
<protein>
    <recommendedName>
        <fullName evidence="1">EF-hand domain-containing protein</fullName>
    </recommendedName>
</protein>
<organism evidence="2 3">
    <name type="scientific">Pirellula staleyi (strain ATCC 27377 / DSM 6068 / ICPB 4128)</name>
    <name type="common">Pirella staleyi</name>
    <dbReference type="NCBI Taxonomy" id="530564"/>
    <lineage>
        <taxon>Bacteria</taxon>
        <taxon>Pseudomonadati</taxon>
        <taxon>Planctomycetota</taxon>
        <taxon>Planctomycetia</taxon>
        <taxon>Pirellulales</taxon>
        <taxon>Pirellulaceae</taxon>
        <taxon>Pirellula</taxon>
    </lineage>
</organism>
<dbReference type="AlphaFoldDB" id="D2R2A1"/>
<dbReference type="EMBL" id="CP001848">
    <property type="protein sequence ID" value="ADB15010.1"/>
    <property type="molecule type" value="Genomic_DNA"/>
</dbReference>
<dbReference type="PANTHER" id="PTHR10827:SF85">
    <property type="entry name" value="CALCIUM-BINDING PROTEIN"/>
    <property type="match status" value="1"/>
</dbReference>
<reference evidence="2 3" key="1">
    <citation type="journal article" date="2009" name="Stand. Genomic Sci.">
        <title>Complete genome sequence of Pirellula staleyi type strain (ATCC 27377).</title>
        <authorList>
            <person name="Clum A."/>
            <person name="Tindall B.J."/>
            <person name="Sikorski J."/>
            <person name="Ivanova N."/>
            <person name="Mavrommatis K."/>
            <person name="Lucas S."/>
            <person name="Glavina del Rio T."/>
            <person name="Nolan M."/>
            <person name="Chen F."/>
            <person name="Tice H."/>
            <person name="Pitluck S."/>
            <person name="Cheng J.F."/>
            <person name="Chertkov O."/>
            <person name="Brettin T."/>
            <person name="Han C."/>
            <person name="Detter J.C."/>
            <person name="Kuske C."/>
            <person name="Bruce D."/>
            <person name="Goodwin L."/>
            <person name="Ovchinikova G."/>
            <person name="Pati A."/>
            <person name="Mikhailova N."/>
            <person name="Chen A."/>
            <person name="Palaniappan K."/>
            <person name="Land M."/>
            <person name="Hauser L."/>
            <person name="Chang Y.J."/>
            <person name="Jeffries C.D."/>
            <person name="Chain P."/>
            <person name="Rohde M."/>
            <person name="Goker M."/>
            <person name="Bristow J."/>
            <person name="Eisen J.A."/>
            <person name="Markowitz V."/>
            <person name="Hugenholtz P."/>
            <person name="Kyrpides N.C."/>
            <person name="Klenk H.P."/>
            <person name="Lapidus A."/>
        </authorList>
    </citation>
    <scope>NUCLEOTIDE SEQUENCE [LARGE SCALE GENOMIC DNA]</scope>
    <source>
        <strain evidence="3">ATCC 27377 / DSM 6068 / ICPB 4128</strain>
    </source>
</reference>
<dbReference type="PANTHER" id="PTHR10827">
    <property type="entry name" value="RETICULOCALBIN"/>
    <property type="match status" value="1"/>
</dbReference>
<keyword evidence="3" id="KW-1185">Reference proteome</keyword>
<dbReference type="InterPro" id="IPR011992">
    <property type="entry name" value="EF-hand-dom_pair"/>
</dbReference>
<evidence type="ECO:0000313" key="3">
    <source>
        <dbReference type="Proteomes" id="UP000001887"/>
    </source>
</evidence>
<dbReference type="STRING" id="530564.Psta_0320"/>
<name>D2R2A1_PIRSD</name>
<proteinExistence type="predicted"/>